<dbReference type="Proteomes" id="UP001529510">
    <property type="component" value="Unassembled WGS sequence"/>
</dbReference>
<evidence type="ECO:0000313" key="2">
    <source>
        <dbReference type="EMBL" id="KAL0177052.1"/>
    </source>
</evidence>
<sequence>MSADASVRQLVLCECDECALSTELTRGVFAQLEQLRVELTADRESLRSAESLSADLLKEKAQLEKTLETLQQNSDRQVHDTFTRTTLDFIHVTLLSHVALA</sequence>
<protein>
    <submittedName>
        <fullName evidence="2">Uncharacterized protein</fullName>
    </submittedName>
</protein>
<organism evidence="2 3">
    <name type="scientific">Cirrhinus mrigala</name>
    <name type="common">Mrigala</name>
    <dbReference type="NCBI Taxonomy" id="683832"/>
    <lineage>
        <taxon>Eukaryota</taxon>
        <taxon>Metazoa</taxon>
        <taxon>Chordata</taxon>
        <taxon>Craniata</taxon>
        <taxon>Vertebrata</taxon>
        <taxon>Euteleostomi</taxon>
        <taxon>Actinopterygii</taxon>
        <taxon>Neopterygii</taxon>
        <taxon>Teleostei</taxon>
        <taxon>Ostariophysi</taxon>
        <taxon>Cypriniformes</taxon>
        <taxon>Cyprinidae</taxon>
        <taxon>Labeoninae</taxon>
        <taxon>Labeonini</taxon>
        <taxon>Cirrhinus</taxon>
    </lineage>
</organism>
<evidence type="ECO:0000256" key="1">
    <source>
        <dbReference type="SAM" id="Coils"/>
    </source>
</evidence>
<proteinExistence type="predicted"/>
<name>A0ABD0PT21_CIRMR</name>
<dbReference type="EMBL" id="JAMKFB020000013">
    <property type="protein sequence ID" value="KAL0177052.1"/>
    <property type="molecule type" value="Genomic_DNA"/>
</dbReference>
<reference evidence="2 3" key="1">
    <citation type="submission" date="2024-05" db="EMBL/GenBank/DDBJ databases">
        <title>Genome sequencing and assembly of Indian major carp, Cirrhinus mrigala (Hamilton, 1822).</title>
        <authorList>
            <person name="Mohindra V."/>
            <person name="Chowdhury L.M."/>
            <person name="Lal K."/>
            <person name="Jena J.K."/>
        </authorList>
    </citation>
    <scope>NUCLEOTIDE SEQUENCE [LARGE SCALE GENOMIC DNA]</scope>
    <source>
        <strain evidence="2">CM1030</strain>
        <tissue evidence="2">Blood</tissue>
    </source>
</reference>
<keyword evidence="3" id="KW-1185">Reference proteome</keyword>
<accession>A0ABD0PT21</accession>
<feature type="coiled-coil region" evidence="1">
    <location>
        <begin position="29"/>
        <end position="80"/>
    </location>
</feature>
<dbReference type="AlphaFoldDB" id="A0ABD0PT21"/>
<gene>
    <name evidence="2" type="ORF">M9458_025946</name>
</gene>
<comment type="caution">
    <text evidence="2">The sequence shown here is derived from an EMBL/GenBank/DDBJ whole genome shotgun (WGS) entry which is preliminary data.</text>
</comment>
<evidence type="ECO:0000313" key="3">
    <source>
        <dbReference type="Proteomes" id="UP001529510"/>
    </source>
</evidence>
<keyword evidence="1" id="KW-0175">Coiled coil</keyword>